<dbReference type="SUPFAM" id="SSF53850">
    <property type="entry name" value="Periplasmic binding protein-like II"/>
    <property type="match status" value="1"/>
</dbReference>
<dbReference type="SUPFAM" id="SSF46785">
    <property type="entry name" value="Winged helix' DNA-binding domain"/>
    <property type="match status" value="1"/>
</dbReference>
<proteinExistence type="inferred from homology"/>
<evidence type="ECO:0000313" key="6">
    <source>
        <dbReference type="EMBL" id="GLC30340.1"/>
    </source>
</evidence>
<dbReference type="Gene3D" id="1.10.10.10">
    <property type="entry name" value="Winged helix-like DNA-binding domain superfamily/Winged helix DNA-binding domain"/>
    <property type="match status" value="1"/>
</dbReference>
<feature type="domain" description="HTH lysR-type" evidence="5">
    <location>
        <begin position="1"/>
        <end position="58"/>
    </location>
</feature>
<dbReference type="InterPro" id="IPR036388">
    <property type="entry name" value="WH-like_DNA-bd_sf"/>
</dbReference>
<dbReference type="PANTHER" id="PTHR30126:SF64">
    <property type="entry name" value="HTH-TYPE TRANSCRIPTIONAL REGULATOR CITR"/>
    <property type="match status" value="1"/>
</dbReference>
<keyword evidence="3" id="KW-0238">DNA-binding</keyword>
<dbReference type="PROSITE" id="PS50931">
    <property type="entry name" value="HTH_LYSR"/>
    <property type="match status" value="1"/>
</dbReference>
<keyword evidence="4" id="KW-0804">Transcription</keyword>
<dbReference type="Proteomes" id="UP001208567">
    <property type="component" value="Unassembled WGS sequence"/>
</dbReference>
<dbReference type="RefSeq" id="WP_264849602.1">
    <property type="nucleotide sequence ID" value="NZ_BRXR01000001.1"/>
</dbReference>
<dbReference type="Pfam" id="PF03466">
    <property type="entry name" value="LysR_substrate"/>
    <property type="match status" value="1"/>
</dbReference>
<reference evidence="6 7" key="1">
    <citation type="journal article" date="2024" name="Int. J. Syst. Evol. Microbiol.">
        <title>Clostridium omnivorum sp. nov., isolated from anoxic soil under the treatment of reductive soil disinfestation.</title>
        <authorList>
            <person name="Ueki A."/>
            <person name="Tonouchi A."/>
            <person name="Kaku N."/>
            <person name="Honma S."/>
            <person name="Ueki K."/>
        </authorList>
    </citation>
    <scope>NUCLEOTIDE SEQUENCE [LARGE SCALE GENOMIC DNA]</scope>
    <source>
        <strain evidence="6 7">E14</strain>
    </source>
</reference>
<dbReference type="PRINTS" id="PR00039">
    <property type="entry name" value="HTHLYSR"/>
</dbReference>
<evidence type="ECO:0000256" key="2">
    <source>
        <dbReference type="ARBA" id="ARBA00023015"/>
    </source>
</evidence>
<gene>
    <name evidence="6" type="ORF">bsdE14_17500</name>
</gene>
<evidence type="ECO:0000313" key="7">
    <source>
        <dbReference type="Proteomes" id="UP001208567"/>
    </source>
</evidence>
<name>A0ABQ5N5M3_9CLOT</name>
<keyword evidence="2" id="KW-0805">Transcription regulation</keyword>
<evidence type="ECO:0000256" key="1">
    <source>
        <dbReference type="ARBA" id="ARBA00009437"/>
    </source>
</evidence>
<evidence type="ECO:0000259" key="5">
    <source>
        <dbReference type="PROSITE" id="PS50931"/>
    </source>
</evidence>
<comment type="caution">
    <text evidence="6">The sequence shown here is derived from an EMBL/GenBank/DDBJ whole genome shotgun (WGS) entry which is preliminary data.</text>
</comment>
<dbReference type="InterPro" id="IPR036390">
    <property type="entry name" value="WH_DNA-bd_sf"/>
</dbReference>
<dbReference type="Gene3D" id="3.40.190.290">
    <property type="match status" value="1"/>
</dbReference>
<evidence type="ECO:0000256" key="3">
    <source>
        <dbReference type="ARBA" id="ARBA00023125"/>
    </source>
</evidence>
<dbReference type="NCBIfam" id="NF040786">
    <property type="entry name" value="LysR_Sec_metab"/>
    <property type="match status" value="1"/>
</dbReference>
<evidence type="ECO:0000256" key="4">
    <source>
        <dbReference type="ARBA" id="ARBA00023163"/>
    </source>
</evidence>
<keyword evidence="7" id="KW-1185">Reference proteome</keyword>
<sequence length="298" mass="33508">MDFKQIEAFINVAKYKSFSKAANTIFLSQPTISSHISSLEKELNIQLFDRSSKEVVLTSAGEAFLEYAIDLINTRNSAISHISSFSGNVSGKLILASSTTPCNSIVPGLVEAFMEQYPEVSFNILELSSGDIIENILKFNCELGIIGRATRDDKINSYKLFEDELVLVSNPNLNLPDRIDIKKLLDYKFILRERNSATRKSFENALLDLDFDLNRLNICCEVNNLDTLIQFVKAGIGVSVMSKQVCADHIKCGTLKMSTINKLNLKRGIYLITSSRRTLTPTANAFFNLCKERFRFEE</sequence>
<organism evidence="6 7">
    <name type="scientific">Clostridium omnivorum</name>
    <dbReference type="NCBI Taxonomy" id="1604902"/>
    <lineage>
        <taxon>Bacteria</taxon>
        <taxon>Bacillati</taxon>
        <taxon>Bacillota</taxon>
        <taxon>Clostridia</taxon>
        <taxon>Eubacteriales</taxon>
        <taxon>Clostridiaceae</taxon>
        <taxon>Clostridium</taxon>
    </lineage>
</organism>
<accession>A0ABQ5N5M3</accession>
<dbReference type="Pfam" id="PF00126">
    <property type="entry name" value="HTH_1"/>
    <property type="match status" value="1"/>
</dbReference>
<dbReference type="InterPro" id="IPR047788">
    <property type="entry name" value="LysR-like_Sec_metab"/>
</dbReference>
<comment type="similarity">
    <text evidence="1">Belongs to the LysR transcriptional regulatory family.</text>
</comment>
<dbReference type="InterPro" id="IPR005119">
    <property type="entry name" value="LysR_subst-bd"/>
</dbReference>
<protein>
    <submittedName>
        <fullName evidence="6">LysR family transcriptional regulator</fullName>
    </submittedName>
</protein>
<dbReference type="PANTHER" id="PTHR30126">
    <property type="entry name" value="HTH-TYPE TRANSCRIPTIONAL REGULATOR"/>
    <property type="match status" value="1"/>
</dbReference>
<dbReference type="InterPro" id="IPR000847">
    <property type="entry name" value="LysR_HTH_N"/>
</dbReference>
<dbReference type="EMBL" id="BRXR01000001">
    <property type="protein sequence ID" value="GLC30340.1"/>
    <property type="molecule type" value="Genomic_DNA"/>
</dbReference>